<organism evidence="3 4">
    <name type="scientific">Karstenula rhodostoma CBS 690.94</name>
    <dbReference type="NCBI Taxonomy" id="1392251"/>
    <lineage>
        <taxon>Eukaryota</taxon>
        <taxon>Fungi</taxon>
        <taxon>Dikarya</taxon>
        <taxon>Ascomycota</taxon>
        <taxon>Pezizomycotina</taxon>
        <taxon>Dothideomycetes</taxon>
        <taxon>Pleosporomycetidae</taxon>
        <taxon>Pleosporales</taxon>
        <taxon>Massarineae</taxon>
        <taxon>Didymosphaeriaceae</taxon>
        <taxon>Karstenula</taxon>
    </lineage>
</organism>
<dbReference type="AlphaFoldDB" id="A0A9P4PSZ7"/>
<accession>A0A9P4PSZ7</accession>
<name>A0A9P4PSZ7_9PLEO</name>
<proteinExistence type="predicted"/>
<keyword evidence="1" id="KW-0812">Transmembrane</keyword>
<reference evidence="3" key="1">
    <citation type="journal article" date="2020" name="Stud. Mycol.">
        <title>101 Dothideomycetes genomes: a test case for predicting lifestyles and emergence of pathogens.</title>
        <authorList>
            <person name="Haridas S."/>
            <person name="Albert R."/>
            <person name="Binder M."/>
            <person name="Bloem J."/>
            <person name="Labutti K."/>
            <person name="Salamov A."/>
            <person name="Andreopoulos B."/>
            <person name="Baker S."/>
            <person name="Barry K."/>
            <person name="Bills G."/>
            <person name="Bluhm B."/>
            <person name="Cannon C."/>
            <person name="Castanera R."/>
            <person name="Culley D."/>
            <person name="Daum C."/>
            <person name="Ezra D."/>
            <person name="Gonzalez J."/>
            <person name="Henrissat B."/>
            <person name="Kuo A."/>
            <person name="Liang C."/>
            <person name="Lipzen A."/>
            <person name="Lutzoni F."/>
            <person name="Magnuson J."/>
            <person name="Mondo S."/>
            <person name="Nolan M."/>
            <person name="Ohm R."/>
            <person name="Pangilinan J."/>
            <person name="Park H.-J."/>
            <person name="Ramirez L."/>
            <person name="Alfaro M."/>
            <person name="Sun H."/>
            <person name="Tritt A."/>
            <person name="Yoshinaga Y."/>
            <person name="Zwiers L.-H."/>
            <person name="Turgeon B."/>
            <person name="Goodwin S."/>
            <person name="Spatafora J."/>
            <person name="Crous P."/>
            <person name="Grigoriev I."/>
        </authorList>
    </citation>
    <scope>NUCLEOTIDE SEQUENCE</scope>
    <source>
        <strain evidence="3">CBS 690.94</strain>
    </source>
</reference>
<evidence type="ECO:0000313" key="4">
    <source>
        <dbReference type="Proteomes" id="UP000799764"/>
    </source>
</evidence>
<keyword evidence="1" id="KW-0472">Membrane</keyword>
<dbReference type="Proteomes" id="UP000799764">
    <property type="component" value="Unassembled WGS sequence"/>
</dbReference>
<protein>
    <recommendedName>
        <fullName evidence="5">Secreted protein</fullName>
    </recommendedName>
</protein>
<keyword evidence="1" id="KW-1133">Transmembrane helix</keyword>
<evidence type="ECO:0000313" key="3">
    <source>
        <dbReference type="EMBL" id="KAF2448713.1"/>
    </source>
</evidence>
<evidence type="ECO:0000256" key="1">
    <source>
        <dbReference type="SAM" id="Phobius"/>
    </source>
</evidence>
<dbReference type="EMBL" id="MU001495">
    <property type="protein sequence ID" value="KAF2448713.1"/>
    <property type="molecule type" value="Genomic_DNA"/>
</dbReference>
<evidence type="ECO:0000256" key="2">
    <source>
        <dbReference type="SAM" id="SignalP"/>
    </source>
</evidence>
<keyword evidence="4" id="KW-1185">Reference proteome</keyword>
<evidence type="ECO:0008006" key="5">
    <source>
        <dbReference type="Google" id="ProtNLM"/>
    </source>
</evidence>
<feature type="transmembrane region" description="Helical" evidence="1">
    <location>
        <begin position="38"/>
        <end position="63"/>
    </location>
</feature>
<gene>
    <name evidence="3" type="ORF">P171DRAFT_218226</name>
</gene>
<feature type="signal peptide" evidence="2">
    <location>
        <begin position="1"/>
        <end position="26"/>
    </location>
</feature>
<keyword evidence="2" id="KW-0732">Signal</keyword>
<feature type="chain" id="PRO_5040425345" description="Secreted protein" evidence="2">
    <location>
        <begin position="27"/>
        <end position="200"/>
    </location>
</feature>
<sequence>MHSPPSPRRCWCWCWCWCWRWCWARAFKISRCARPTRAGLICACLLSLWAAPSLFSELVLFQLPAPSLFFDPLRSLLILLHSIEVADKHHLPAPSLLLWCRSFSPFASCKPSPRPVTSARTAPQSIIWPFHHPPGFAAAPFTPRACCSCLPRLSLLYSAALHAPVTQVNQQPTDLLGPFDLPFGPLCLVLSAGLAIDLLP</sequence>
<comment type="caution">
    <text evidence="3">The sequence shown here is derived from an EMBL/GenBank/DDBJ whole genome shotgun (WGS) entry which is preliminary data.</text>
</comment>